<comment type="caution">
    <text evidence="2">The sequence shown here is derived from an EMBL/GenBank/DDBJ whole genome shotgun (WGS) entry which is preliminary data.</text>
</comment>
<evidence type="ECO:0000313" key="2">
    <source>
        <dbReference type="EMBL" id="KAK1133000.1"/>
    </source>
</evidence>
<organism evidence="2 3">
    <name type="scientific">Melipona bicolor</name>
    <dbReference type="NCBI Taxonomy" id="60889"/>
    <lineage>
        <taxon>Eukaryota</taxon>
        <taxon>Metazoa</taxon>
        <taxon>Ecdysozoa</taxon>
        <taxon>Arthropoda</taxon>
        <taxon>Hexapoda</taxon>
        <taxon>Insecta</taxon>
        <taxon>Pterygota</taxon>
        <taxon>Neoptera</taxon>
        <taxon>Endopterygota</taxon>
        <taxon>Hymenoptera</taxon>
        <taxon>Apocrita</taxon>
        <taxon>Aculeata</taxon>
        <taxon>Apoidea</taxon>
        <taxon>Anthophila</taxon>
        <taxon>Apidae</taxon>
        <taxon>Melipona</taxon>
    </lineage>
</organism>
<protein>
    <submittedName>
        <fullName evidence="2">Uncharacterized protein</fullName>
    </submittedName>
</protein>
<sequence length="76" mass="9204">MTCELCKYGQTDKEKERNDSEAEIEREQKVGGYRRGPRRLYPDIGIVRYFHRAHTEETMRVKIEENQRWNSGDKRE</sequence>
<dbReference type="EMBL" id="JAHYIQ010000004">
    <property type="protein sequence ID" value="KAK1133000.1"/>
    <property type="molecule type" value="Genomic_DNA"/>
</dbReference>
<evidence type="ECO:0000256" key="1">
    <source>
        <dbReference type="SAM" id="MobiDB-lite"/>
    </source>
</evidence>
<feature type="compositionally biased region" description="Basic and acidic residues" evidence="1">
    <location>
        <begin position="11"/>
        <end position="29"/>
    </location>
</feature>
<name>A0AA40G8N3_9HYME</name>
<accession>A0AA40G8N3</accession>
<keyword evidence="3" id="KW-1185">Reference proteome</keyword>
<dbReference type="Proteomes" id="UP001177670">
    <property type="component" value="Unassembled WGS sequence"/>
</dbReference>
<dbReference type="AlphaFoldDB" id="A0AA40G8N3"/>
<evidence type="ECO:0000313" key="3">
    <source>
        <dbReference type="Proteomes" id="UP001177670"/>
    </source>
</evidence>
<reference evidence="2" key="1">
    <citation type="submission" date="2021-10" db="EMBL/GenBank/DDBJ databases">
        <title>Melipona bicolor Genome sequencing and assembly.</title>
        <authorList>
            <person name="Araujo N.S."/>
            <person name="Arias M.C."/>
        </authorList>
    </citation>
    <scope>NUCLEOTIDE SEQUENCE</scope>
    <source>
        <strain evidence="2">USP_2M_L1-L4_2017</strain>
        <tissue evidence="2">Whole body</tissue>
    </source>
</reference>
<feature type="region of interest" description="Disordered" evidence="1">
    <location>
        <begin position="11"/>
        <end position="30"/>
    </location>
</feature>
<gene>
    <name evidence="2" type="ORF">K0M31_014365</name>
</gene>
<proteinExistence type="predicted"/>